<dbReference type="InterPro" id="IPR001623">
    <property type="entry name" value="DnaJ_domain"/>
</dbReference>
<dbReference type="Gene3D" id="1.10.287.110">
    <property type="entry name" value="DnaJ domain"/>
    <property type="match status" value="1"/>
</dbReference>
<dbReference type="Pfam" id="PF00226">
    <property type="entry name" value="DnaJ"/>
    <property type="match status" value="1"/>
</dbReference>
<comment type="caution">
    <text evidence="3">The sequence shown here is derived from an EMBL/GenBank/DDBJ whole genome shotgun (WGS) entry which is preliminary data.</text>
</comment>
<dbReference type="AlphaFoldDB" id="A0AAV7E9Q1"/>
<keyword evidence="4" id="KW-1185">Reference proteome</keyword>
<gene>
    <name evidence="3" type="ORF">H6P81_015851</name>
</gene>
<dbReference type="PANTHER" id="PTHR45286">
    <property type="entry name" value="CHAPERONE DNAJ-DOMAIN SUPERFAMILY PROTEIN"/>
    <property type="match status" value="1"/>
</dbReference>
<feature type="domain" description="J" evidence="2">
    <location>
        <begin position="111"/>
        <end position="179"/>
    </location>
</feature>
<dbReference type="Proteomes" id="UP000825729">
    <property type="component" value="Unassembled WGS sequence"/>
</dbReference>
<name>A0AAV7E9Q1_ARIFI</name>
<evidence type="ECO:0000313" key="3">
    <source>
        <dbReference type="EMBL" id="KAG9444511.1"/>
    </source>
</evidence>
<keyword evidence="1" id="KW-0732">Signal</keyword>
<dbReference type="PRINTS" id="PR00625">
    <property type="entry name" value="JDOMAIN"/>
</dbReference>
<accession>A0AAV7E9Q1</accession>
<evidence type="ECO:0000313" key="4">
    <source>
        <dbReference type="Proteomes" id="UP000825729"/>
    </source>
</evidence>
<dbReference type="InterPro" id="IPR036869">
    <property type="entry name" value="J_dom_sf"/>
</dbReference>
<dbReference type="CDD" id="cd06257">
    <property type="entry name" value="DnaJ"/>
    <property type="match status" value="1"/>
</dbReference>
<reference evidence="3 4" key="1">
    <citation type="submission" date="2021-07" db="EMBL/GenBank/DDBJ databases">
        <title>The Aristolochia fimbriata genome: insights into angiosperm evolution, floral development and chemical biosynthesis.</title>
        <authorList>
            <person name="Jiao Y."/>
        </authorList>
    </citation>
    <scope>NUCLEOTIDE SEQUENCE [LARGE SCALE GENOMIC DNA]</scope>
    <source>
        <strain evidence="3">IBCAS-2021</strain>
        <tissue evidence="3">Leaf</tissue>
    </source>
</reference>
<feature type="signal peptide" evidence="1">
    <location>
        <begin position="1"/>
        <end position="21"/>
    </location>
</feature>
<proteinExistence type="predicted"/>
<organism evidence="3 4">
    <name type="scientific">Aristolochia fimbriata</name>
    <name type="common">White veined hardy Dutchman's pipe vine</name>
    <dbReference type="NCBI Taxonomy" id="158543"/>
    <lineage>
        <taxon>Eukaryota</taxon>
        <taxon>Viridiplantae</taxon>
        <taxon>Streptophyta</taxon>
        <taxon>Embryophyta</taxon>
        <taxon>Tracheophyta</taxon>
        <taxon>Spermatophyta</taxon>
        <taxon>Magnoliopsida</taxon>
        <taxon>Magnoliidae</taxon>
        <taxon>Piperales</taxon>
        <taxon>Aristolochiaceae</taxon>
        <taxon>Aristolochia</taxon>
    </lineage>
</organism>
<dbReference type="PANTHER" id="PTHR45286:SF1">
    <property type="entry name" value="CHAPERONE DNAJ-DOMAIN SUPERFAMILY PROTEIN"/>
    <property type="match status" value="1"/>
</dbReference>
<sequence length="243" mass="27541">MSYFLYRGFVLLLEFLPGALSDGSLTKVMELFAYDGEFLSYKKPAGGLIFACYRVIVFSCCLPERRYPYYQRQCQCSTDQAAVTGPRPPEIILLPNLSSTVTYGEEFNGQSAYEVLGVSEASTFTEIKASFRKLAKETHLDTAEACIEDPAVASHRFIQILAAYEVKHMHRYTVVDKASPCECRCSRAQLPPSKFWLFEPRCGTDDIGGWYVEKFGRDNEGCIVSSRRQWSAFMPIESLEKFL</sequence>
<evidence type="ECO:0000259" key="2">
    <source>
        <dbReference type="PROSITE" id="PS50076"/>
    </source>
</evidence>
<dbReference type="PROSITE" id="PS50076">
    <property type="entry name" value="DNAJ_2"/>
    <property type="match status" value="1"/>
</dbReference>
<dbReference type="EMBL" id="JAINDJ010000006">
    <property type="protein sequence ID" value="KAG9444511.1"/>
    <property type="molecule type" value="Genomic_DNA"/>
</dbReference>
<feature type="chain" id="PRO_5043697937" description="J domain-containing protein" evidence="1">
    <location>
        <begin position="22"/>
        <end position="243"/>
    </location>
</feature>
<dbReference type="SMART" id="SM00271">
    <property type="entry name" value="DnaJ"/>
    <property type="match status" value="1"/>
</dbReference>
<evidence type="ECO:0000256" key="1">
    <source>
        <dbReference type="SAM" id="SignalP"/>
    </source>
</evidence>
<dbReference type="SUPFAM" id="SSF46565">
    <property type="entry name" value="Chaperone J-domain"/>
    <property type="match status" value="1"/>
</dbReference>
<protein>
    <recommendedName>
        <fullName evidence="2">J domain-containing protein</fullName>
    </recommendedName>
</protein>